<keyword evidence="3" id="KW-0378">Hydrolase</keyword>
<dbReference type="PROSITE" id="PS00640">
    <property type="entry name" value="THIOL_PROTEASE_ASN"/>
    <property type="match status" value="1"/>
</dbReference>
<evidence type="ECO:0008006" key="11">
    <source>
        <dbReference type="Google" id="ProtNLM"/>
    </source>
</evidence>
<keyword evidence="2" id="KW-0645">Protease</keyword>
<evidence type="ECO:0000313" key="10">
    <source>
        <dbReference type="Proteomes" id="UP001591681"/>
    </source>
</evidence>
<name>A0ABD1KLS7_9TELE</name>
<dbReference type="AlphaFoldDB" id="A0ABD1KLS7"/>
<proteinExistence type="inferred from homology"/>
<keyword evidence="5" id="KW-0865">Zymogen</keyword>
<dbReference type="InterPro" id="IPR039417">
    <property type="entry name" value="Peptidase_C1A_papain-like"/>
</dbReference>
<dbReference type="SMART" id="SM00848">
    <property type="entry name" value="Inhibitor_I29"/>
    <property type="match status" value="1"/>
</dbReference>
<dbReference type="EMBL" id="JBHFQA010000004">
    <property type="protein sequence ID" value="KAL2099931.1"/>
    <property type="molecule type" value="Genomic_DNA"/>
</dbReference>
<dbReference type="PANTHER" id="PTHR12411">
    <property type="entry name" value="CYSTEINE PROTEASE FAMILY C1-RELATED"/>
    <property type="match status" value="1"/>
</dbReference>
<dbReference type="Pfam" id="PF08246">
    <property type="entry name" value="Inhibitor_I29"/>
    <property type="match status" value="1"/>
</dbReference>
<keyword evidence="6" id="KW-1015">Disulfide bond</keyword>
<dbReference type="InterPro" id="IPR025660">
    <property type="entry name" value="Pept_his_AS"/>
</dbReference>
<protein>
    <recommendedName>
        <fullName evidence="11">Cathepsin L</fullName>
    </recommendedName>
</protein>
<evidence type="ECO:0000256" key="1">
    <source>
        <dbReference type="ARBA" id="ARBA00008455"/>
    </source>
</evidence>
<feature type="domain" description="Cathepsin propeptide inhibitor" evidence="8">
    <location>
        <begin position="54"/>
        <end position="113"/>
    </location>
</feature>
<dbReference type="InterPro" id="IPR013201">
    <property type="entry name" value="Prot_inhib_I29"/>
</dbReference>
<evidence type="ECO:0000313" key="9">
    <source>
        <dbReference type="EMBL" id="KAL2099931.1"/>
    </source>
</evidence>
<evidence type="ECO:0000256" key="2">
    <source>
        <dbReference type="ARBA" id="ARBA00022670"/>
    </source>
</evidence>
<keyword evidence="4" id="KW-0788">Thiol protease</keyword>
<dbReference type="InterPro" id="IPR000668">
    <property type="entry name" value="Peptidase_C1A_C"/>
</dbReference>
<feature type="domain" description="Peptidase C1A papain C-terminal" evidence="7">
    <location>
        <begin position="141"/>
        <end position="360"/>
    </location>
</feature>
<evidence type="ECO:0000256" key="3">
    <source>
        <dbReference type="ARBA" id="ARBA00022801"/>
    </source>
</evidence>
<dbReference type="Gene3D" id="3.90.70.10">
    <property type="entry name" value="Cysteine proteinases"/>
    <property type="match status" value="1"/>
</dbReference>
<dbReference type="SMART" id="SM00645">
    <property type="entry name" value="Pept_C1"/>
    <property type="match status" value="1"/>
</dbReference>
<dbReference type="InterPro" id="IPR013128">
    <property type="entry name" value="Peptidase_C1A"/>
</dbReference>
<dbReference type="GO" id="GO:0006508">
    <property type="term" value="P:proteolysis"/>
    <property type="evidence" value="ECO:0007669"/>
    <property type="project" value="UniProtKB-KW"/>
</dbReference>
<evidence type="ECO:0000256" key="5">
    <source>
        <dbReference type="ARBA" id="ARBA00023145"/>
    </source>
</evidence>
<dbReference type="PRINTS" id="PR00705">
    <property type="entry name" value="PAPAIN"/>
</dbReference>
<dbReference type="InterPro" id="IPR025661">
    <property type="entry name" value="Pept_asp_AS"/>
</dbReference>
<reference evidence="9 10" key="1">
    <citation type="submission" date="2024-09" db="EMBL/GenBank/DDBJ databases">
        <title>A chromosome-level genome assembly of Gray's grenadier anchovy, Coilia grayii.</title>
        <authorList>
            <person name="Fu Z."/>
        </authorList>
    </citation>
    <scope>NUCLEOTIDE SEQUENCE [LARGE SCALE GENOMIC DNA]</scope>
    <source>
        <strain evidence="9">G4</strain>
        <tissue evidence="9">Muscle</tissue>
    </source>
</reference>
<dbReference type="GO" id="GO:0008234">
    <property type="term" value="F:cysteine-type peptidase activity"/>
    <property type="evidence" value="ECO:0007669"/>
    <property type="project" value="UniProtKB-KW"/>
</dbReference>
<dbReference type="Proteomes" id="UP001591681">
    <property type="component" value="Unassembled WGS sequence"/>
</dbReference>
<dbReference type="InterPro" id="IPR038765">
    <property type="entry name" value="Papain-like_cys_pep_sf"/>
</dbReference>
<evidence type="ECO:0000256" key="4">
    <source>
        <dbReference type="ARBA" id="ARBA00022807"/>
    </source>
</evidence>
<dbReference type="Pfam" id="PF00112">
    <property type="entry name" value="Peptidase_C1"/>
    <property type="match status" value="1"/>
</dbReference>
<evidence type="ECO:0000256" key="6">
    <source>
        <dbReference type="ARBA" id="ARBA00023157"/>
    </source>
</evidence>
<gene>
    <name evidence="9" type="ORF">ACEWY4_004325</name>
</gene>
<sequence>MFTGGGAVPFKLAPDHHWLDKRALESAVVTMMYLLLLTLCVGDILADPQLDDHWHLWKSWHSKDYHPKEEVWRRTVWEKNLKKIELHNLEQSLGKHSYRLGMNHFGDMTNDEFRQVLNGYKQGPDRRVKGSLFMEPNFLLVPKQVDWRDMGYVTPVKDQGLCGACWAFSTTGALEGQQFRKTGQLVSLSAQQLVDCSRPEGNRGCSGGLMDQAFQYVKDNNGLDSEKAYPYVGTDDQPCHYDPDYNSANDTGFVDIQSGKEHTLMKAVAAVGPVSVAVDASHESFQFYQSGIYYETNCSSEQLDHGMLVVGYGYEAKDDTKKYWIVKNSWSEKWGIQGYIHMAKDRQNHCGIATAASYPLV</sequence>
<evidence type="ECO:0000259" key="8">
    <source>
        <dbReference type="SMART" id="SM00848"/>
    </source>
</evidence>
<dbReference type="InterPro" id="IPR000169">
    <property type="entry name" value="Pept_cys_AS"/>
</dbReference>
<keyword evidence="10" id="KW-1185">Reference proteome</keyword>
<evidence type="ECO:0000259" key="7">
    <source>
        <dbReference type="SMART" id="SM00645"/>
    </source>
</evidence>
<dbReference type="PROSITE" id="PS00639">
    <property type="entry name" value="THIOL_PROTEASE_HIS"/>
    <property type="match status" value="1"/>
</dbReference>
<dbReference type="PROSITE" id="PS00139">
    <property type="entry name" value="THIOL_PROTEASE_CYS"/>
    <property type="match status" value="1"/>
</dbReference>
<organism evidence="9 10">
    <name type="scientific">Coilia grayii</name>
    <name type="common">Gray's grenadier anchovy</name>
    <dbReference type="NCBI Taxonomy" id="363190"/>
    <lineage>
        <taxon>Eukaryota</taxon>
        <taxon>Metazoa</taxon>
        <taxon>Chordata</taxon>
        <taxon>Craniata</taxon>
        <taxon>Vertebrata</taxon>
        <taxon>Euteleostomi</taxon>
        <taxon>Actinopterygii</taxon>
        <taxon>Neopterygii</taxon>
        <taxon>Teleostei</taxon>
        <taxon>Clupei</taxon>
        <taxon>Clupeiformes</taxon>
        <taxon>Clupeoidei</taxon>
        <taxon>Engraulidae</taxon>
        <taxon>Coilinae</taxon>
        <taxon>Coilia</taxon>
    </lineage>
</organism>
<comment type="similarity">
    <text evidence="1">Belongs to the peptidase C1 family.</text>
</comment>
<dbReference type="FunFam" id="3.90.70.10:FF:000006">
    <property type="entry name" value="Cathepsin S"/>
    <property type="match status" value="1"/>
</dbReference>
<accession>A0ABD1KLS7</accession>
<dbReference type="SUPFAM" id="SSF54001">
    <property type="entry name" value="Cysteine proteinases"/>
    <property type="match status" value="1"/>
</dbReference>
<comment type="caution">
    <text evidence="9">The sequence shown here is derived from an EMBL/GenBank/DDBJ whole genome shotgun (WGS) entry which is preliminary data.</text>
</comment>
<dbReference type="CDD" id="cd02248">
    <property type="entry name" value="Peptidase_C1A"/>
    <property type="match status" value="1"/>
</dbReference>